<dbReference type="GO" id="GO:0016020">
    <property type="term" value="C:membrane"/>
    <property type="evidence" value="ECO:0007669"/>
    <property type="project" value="UniProtKB-SubCell"/>
</dbReference>
<proteinExistence type="predicted"/>
<dbReference type="AlphaFoldDB" id="N1Q4T3"/>
<dbReference type="eggNOG" id="KOG2615">
    <property type="taxonomic scope" value="Eukaryota"/>
</dbReference>
<comment type="subcellular location">
    <subcellularLocation>
        <location evidence="1">Membrane</location>
        <topology evidence="1">Multi-pass membrane protein</topology>
    </subcellularLocation>
</comment>
<evidence type="ECO:0000313" key="9">
    <source>
        <dbReference type="Proteomes" id="UP000016933"/>
    </source>
</evidence>
<feature type="transmembrane region" description="Helical" evidence="7">
    <location>
        <begin position="122"/>
        <end position="141"/>
    </location>
</feature>
<keyword evidence="9" id="KW-1185">Reference proteome</keyword>
<feature type="region of interest" description="Disordered" evidence="6">
    <location>
        <begin position="19"/>
        <end position="44"/>
    </location>
</feature>
<keyword evidence="5 7" id="KW-0472">Membrane</keyword>
<accession>N1Q4T3</accession>
<keyword evidence="4 7" id="KW-1133">Transmembrane helix</keyword>
<feature type="transmembrane region" description="Helical" evidence="7">
    <location>
        <begin position="480"/>
        <end position="501"/>
    </location>
</feature>
<dbReference type="Proteomes" id="UP000016933">
    <property type="component" value="Unassembled WGS sequence"/>
</dbReference>
<evidence type="ECO:0000313" key="8">
    <source>
        <dbReference type="EMBL" id="EME49875.1"/>
    </source>
</evidence>
<reference evidence="9" key="1">
    <citation type="journal article" date="2012" name="PLoS Genet.">
        <title>The genomes of the fungal plant pathogens Cladosporium fulvum and Dothistroma septosporum reveal adaptation to different hosts and lifestyles but also signatures of common ancestry.</title>
        <authorList>
            <person name="de Wit P.J.G.M."/>
            <person name="van der Burgt A."/>
            <person name="Oekmen B."/>
            <person name="Stergiopoulos I."/>
            <person name="Abd-Elsalam K.A."/>
            <person name="Aerts A.L."/>
            <person name="Bahkali A.H."/>
            <person name="Beenen H.G."/>
            <person name="Chettri P."/>
            <person name="Cox M.P."/>
            <person name="Datema E."/>
            <person name="de Vries R.P."/>
            <person name="Dhillon B."/>
            <person name="Ganley A.R."/>
            <person name="Griffiths S.A."/>
            <person name="Guo Y."/>
            <person name="Hamelin R.C."/>
            <person name="Henrissat B."/>
            <person name="Kabir M.S."/>
            <person name="Jashni M.K."/>
            <person name="Kema G."/>
            <person name="Klaubauf S."/>
            <person name="Lapidus A."/>
            <person name="Levasseur A."/>
            <person name="Lindquist E."/>
            <person name="Mehrabi R."/>
            <person name="Ohm R.A."/>
            <person name="Owen T.J."/>
            <person name="Salamov A."/>
            <person name="Schwelm A."/>
            <person name="Schijlen E."/>
            <person name="Sun H."/>
            <person name="van den Burg H.A."/>
            <person name="van Ham R.C.H.J."/>
            <person name="Zhang S."/>
            <person name="Goodwin S.B."/>
            <person name="Grigoriev I.V."/>
            <person name="Collemare J."/>
            <person name="Bradshaw R.E."/>
        </authorList>
    </citation>
    <scope>NUCLEOTIDE SEQUENCE [LARGE SCALE GENOMIC DNA]</scope>
    <source>
        <strain evidence="9">NZE10 / CBS 128990</strain>
    </source>
</reference>
<sequence length="536" mass="56817">MFGVHSRSRSLIPVGDLEKTEAAQTRCTEAPSEQEEETDAQTSRQRQSMTMIYLLFLAEAIMSSSLSSQIDILLPSSSACLTVDISFLRSILQCAYYFGGANGLMFGLFADKVGRRKIALTGLFGMSLCCISMGFATSFAAFCVLRYIAGAVSSAATVAGLTMLADSTHGSKRRVKVIARLPVLAVCGQLGPLLSNTIRHLAQDHSAGVFAQFPGLEGQMTCTALVISIALAEVCLLDETLPKNDPKDFEHDDYVDGEKAAFLGQQRLSIDSDDSLAISIIDALNDDSAGPRPSRIGVSQMLKAPSILIMVASYAVLSLHSSTFEVVLQHIAHTDAESAGMGISCSQMQPLMLVVKALAALQVMHFVPKLVSKGKALPLYRKISMVFPVLYMIIPAVALAVHATGTSPVLSAVVSTMATLVKATFTNAAHVLVLLLVLSTAPDASSTGTLIGVVSVTELFKALAVGLAGISYYLSDSHSMFALNASVWAALAVIALVGSFITGKLRAAPRLGPDLPSECFVWQGMFDVESDDEAGF</sequence>
<evidence type="ECO:0000256" key="1">
    <source>
        <dbReference type="ARBA" id="ARBA00004141"/>
    </source>
</evidence>
<evidence type="ECO:0000256" key="7">
    <source>
        <dbReference type="SAM" id="Phobius"/>
    </source>
</evidence>
<evidence type="ECO:0000256" key="6">
    <source>
        <dbReference type="SAM" id="MobiDB-lite"/>
    </source>
</evidence>
<evidence type="ECO:0000256" key="3">
    <source>
        <dbReference type="ARBA" id="ARBA00022692"/>
    </source>
</evidence>
<protein>
    <recommendedName>
        <fullName evidence="10">Major facilitator superfamily (MFS) profile domain-containing protein</fullName>
    </recommendedName>
</protein>
<keyword evidence="2" id="KW-0813">Transport</keyword>
<feature type="transmembrane region" description="Helical" evidence="7">
    <location>
        <begin position="409"/>
        <end position="438"/>
    </location>
</feature>
<dbReference type="OrthoDB" id="419616at2759"/>
<organism evidence="8 9">
    <name type="scientific">Dothistroma septosporum (strain NZE10 / CBS 128990)</name>
    <name type="common">Red band needle blight fungus</name>
    <name type="synonym">Mycosphaerella pini</name>
    <dbReference type="NCBI Taxonomy" id="675120"/>
    <lineage>
        <taxon>Eukaryota</taxon>
        <taxon>Fungi</taxon>
        <taxon>Dikarya</taxon>
        <taxon>Ascomycota</taxon>
        <taxon>Pezizomycotina</taxon>
        <taxon>Dothideomycetes</taxon>
        <taxon>Dothideomycetidae</taxon>
        <taxon>Mycosphaerellales</taxon>
        <taxon>Mycosphaerellaceae</taxon>
        <taxon>Dothistroma</taxon>
    </lineage>
</organism>
<evidence type="ECO:0000256" key="2">
    <source>
        <dbReference type="ARBA" id="ARBA00022448"/>
    </source>
</evidence>
<reference evidence="8 9" key="2">
    <citation type="journal article" date="2012" name="PLoS Pathog.">
        <title>Diverse lifestyles and strategies of plant pathogenesis encoded in the genomes of eighteen Dothideomycetes fungi.</title>
        <authorList>
            <person name="Ohm R.A."/>
            <person name="Feau N."/>
            <person name="Henrissat B."/>
            <person name="Schoch C.L."/>
            <person name="Horwitz B.A."/>
            <person name="Barry K.W."/>
            <person name="Condon B.J."/>
            <person name="Copeland A.C."/>
            <person name="Dhillon B."/>
            <person name="Glaser F."/>
            <person name="Hesse C.N."/>
            <person name="Kosti I."/>
            <person name="LaButti K."/>
            <person name="Lindquist E.A."/>
            <person name="Lucas S."/>
            <person name="Salamov A.A."/>
            <person name="Bradshaw R.E."/>
            <person name="Ciuffetti L."/>
            <person name="Hamelin R.C."/>
            <person name="Kema G.H.J."/>
            <person name="Lawrence C."/>
            <person name="Scott J.A."/>
            <person name="Spatafora J.W."/>
            <person name="Turgeon B.G."/>
            <person name="de Wit P.J.G.M."/>
            <person name="Zhong S."/>
            <person name="Goodwin S.B."/>
            <person name="Grigoriev I.V."/>
        </authorList>
    </citation>
    <scope>NUCLEOTIDE SEQUENCE [LARGE SCALE GENOMIC DNA]</scope>
    <source>
        <strain evidence="9">NZE10 / CBS 128990</strain>
    </source>
</reference>
<feature type="transmembrane region" description="Helical" evidence="7">
    <location>
        <begin position="450"/>
        <end position="474"/>
    </location>
</feature>
<dbReference type="OMA" id="WETCFDA"/>
<dbReference type="HOGENOM" id="CLU_513077_0_0_1"/>
<feature type="transmembrane region" description="Helical" evidence="7">
    <location>
        <begin position="51"/>
        <end position="70"/>
    </location>
</feature>
<keyword evidence="3 7" id="KW-0812">Transmembrane</keyword>
<dbReference type="InterPro" id="IPR036259">
    <property type="entry name" value="MFS_trans_sf"/>
</dbReference>
<dbReference type="Pfam" id="PF07690">
    <property type="entry name" value="MFS_1"/>
    <property type="match status" value="1"/>
</dbReference>
<dbReference type="Gene3D" id="1.20.1250.20">
    <property type="entry name" value="MFS general substrate transporter like domains"/>
    <property type="match status" value="1"/>
</dbReference>
<name>N1Q4T3_DOTSN</name>
<dbReference type="SUPFAM" id="SSF103473">
    <property type="entry name" value="MFS general substrate transporter"/>
    <property type="match status" value="1"/>
</dbReference>
<evidence type="ECO:0008006" key="10">
    <source>
        <dbReference type="Google" id="ProtNLM"/>
    </source>
</evidence>
<feature type="transmembrane region" description="Helical" evidence="7">
    <location>
        <begin position="90"/>
        <end position="110"/>
    </location>
</feature>
<feature type="transmembrane region" description="Helical" evidence="7">
    <location>
        <begin position="383"/>
        <end position="403"/>
    </location>
</feature>
<gene>
    <name evidence="8" type="ORF">DOTSEDRAFT_121901</name>
</gene>
<evidence type="ECO:0000256" key="5">
    <source>
        <dbReference type="ARBA" id="ARBA00023136"/>
    </source>
</evidence>
<dbReference type="PANTHER" id="PTHR23504">
    <property type="entry name" value="MAJOR FACILITATOR SUPERFAMILY DOMAIN-CONTAINING PROTEIN 10"/>
    <property type="match status" value="1"/>
</dbReference>
<feature type="transmembrane region" description="Helical" evidence="7">
    <location>
        <begin position="147"/>
        <end position="165"/>
    </location>
</feature>
<dbReference type="PANTHER" id="PTHR23504:SF6">
    <property type="entry name" value="MULTIDRUG TRANSPORTER, PUTATIVE (AFU_ORTHOLOGUE AFUA_4G08740)-RELATED"/>
    <property type="match status" value="1"/>
</dbReference>
<dbReference type="InterPro" id="IPR011701">
    <property type="entry name" value="MFS"/>
</dbReference>
<evidence type="ECO:0000256" key="4">
    <source>
        <dbReference type="ARBA" id="ARBA00022989"/>
    </source>
</evidence>
<dbReference type="EMBL" id="KB446535">
    <property type="protein sequence ID" value="EME49875.1"/>
    <property type="molecule type" value="Genomic_DNA"/>
</dbReference>
<dbReference type="GO" id="GO:0022857">
    <property type="term" value="F:transmembrane transporter activity"/>
    <property type="evidence" value="ECO:0007669"/>
    <property type="project" value="InterPro"/>
</dbReference>